<dbReference type="AlphaFoldDB" id="A0AAD5QZB3"/>
<dbReference type="Proteomes" id="UP001196413">
    <property type="component" value="Unassembled WGS sequence"/>
</dbReference>
<feature type="domain" description="Ig-like" evidence="2">
    <location>
        <begin position="33"/>
        <end position="120"/>
    </location>
</feature>
<keyword evidence="4" id="KW-1185">Reference proteome</keyword>
<dbReference type="PROSITE" id="PS50835">
    <property type="entry name" value="IG_LIKE"/>
    <property type="match status" value="1"/>
</dbReference>
<feature type="signal peptide" evidence="1">
    <location>
        <begin position="1"/>
        <end position="17"/>
    </location>
</feature>
<evidence type="ECO:0000259" key="2">
    <source>
        <dbReference type="PROSITE" id="PS50835"/>
    </source>
</evidence>
<protein>
    <submittedName>
        <fullName evidence="3">Immunoglobulin V-set domain</fullName>
    </submittedName>
</protein>
<proteinExistence type="predicted"/>
<name>A0AAD5QZB3_PARTN</name>
<dbReference type="Pfam" id="PF00047">
    <property type="entry name" value="ig"/>
    <property type="match status" value="1"/>
</dbReference>
<dbReference type="InterPro" id="IPR013151">
    <property type="entry name" value="Immunoglobulin_dom"/>
</dbReference>
<dbReference type="Gene3D" id="2.60.40.10">
    <property type="entry name" value="Immunoglobulins"/>
    <property type="match status" value="1"/>
</dbReference>
<dbReference type="SUPFAM" id="SSF48726">
    <property type="entry name" value="Immunoglobulin"/>
    <property type="match status" value="1"/>
</dbReference>
<dbReference type="SMART" id="SM00409">
    <property type="entry name" value="IG"/>
    <property type="match status" value="1"/>
</dbReference>
<gene>
    <name evidence="3" type="primary">VER-3_2</name>
    <name evidence="3" type="ORF">KIN20_027152</name>
</gene>
<evidence type="ECO:0000256" key="1">
    <source>
        <dbReference type="SAM" id="SignalP"/>
    </source>
</evidence>
<dbReference type="InterPro" id="IPR036179">
    <property type="entry name" value="Ig-like_dom_sf"/>
</dbReference>
<comment type="caution">
    <text evidence="3">The sequence shown here is derived from an EMBL/GenBank/DDBJ whole genome shotgun (WGS) entry which is preliminary data.</text>
</comment>
<dbReference type="InterPro" id="IPR003599">
    <property type="entry name" value="Ig_sub"/>
</dbReference>
<evidence type="ECO:0000313" key="4">
    <source>
        <dbReference type="Proteomes" id="UP001196413"/>
    </source>
</evidence>
<accession>A0AAD5QZB3</accession>
<keyword evidence="1" id="KW-0732">Signal</keyword>
<evidence type="ECO:0000313" key="3">
    <source>
        <dbReference type="EMBL" id="KAJ1366476.1"/>
    </source>
</evidence>
<dbReference type="InterPro" id="IPR007110">
    <property type="entry name" value="Ig-like_dom"/>
</dbReference>
<organism evidence="3 4">
    <name type="scientific">Parelaphostrongylus tenuis</name>
    <name type="common">Meningeal worm</name>
    <dbReference type="NCBI Taxonomy" id="148309"/>
    <lineage>
        <taxon>Eukaryota</taxon>
        <taxon>Metazoa</taxon>
        <taxon>Ecdysozoa</taxon>
        <taxon>Nematoda</taxon>
        <taxon>Chromadorea</taxon>
        <taxon>Rhabditida</taxon>
        <taxon>Rhabditina</taxon>
        <taxon>Rhabditomorpha</taxon>
        <taxon>Strongyloidea</taxon>
        <taxon>Metastrongylidae</taxon>
        <taxon>Parelaphostrongylus</taxon>
    </lineage>
</organism>
<feature type="chain" id="PRO_5042098139" evidence="1">
    <location>
        <begin position="18"/>
        <end position="460"/>
    </location>
</feature>
<dbReference type="InterPro" id="IPR013783">
    <property type="entry name" value="Ig-like_fold"/>
</dbReference>
<reference evidence="3" key="1">
    <citation type="submission" date="2021-06" db="EMBL/GenBank/DDBJ databases">
        <title>Parelaphostrongylus tenuis whole genome reference sequence.</title>
        <authorList>
            <person name="Garwood T.J."/>
            <person name="Larsen P.A."/>
            <person name="Fountain-Jones N.M."/>
            <person name="Garbe J.R."/>
            <person name="Macchietto M.G."/>
            <person name="Kania S.A."/>
            <person name="Gerhold R.W."/>
            <person name="Richards J.E."/>
            <person name="Wolf T.M."/>
        </authorList>
    </citation>
    <scope>NUCLEOTIDE SEQUENCE</scope>
    <source>
        <strain evidence="3">MNPRO001-30</strain>
        <tissue evidence="3">Meninges</tissue>
    </source>
</reference>
<dbReference type="EMBL" id="JAHQIW010005562">
    <property type="protein sequence ID" value="KAJ1366476.1"/>
    <property type="molecule type" value="Genomic_DNA"/>
</dbReference>
<sequence>MLYNIFYYLCLIVSSHAFSPPHLQTDRVTQHDPSIGDFVELQSGDDIRLTCSDITNEAVEFQFPNLTDNRGYVEEDFNERHTIENLSYGHTLYIKNLKESDTGTYICHSKDDHTLRSEIHIFVRSFSMRFSQKMPSSYQPFMKDWSFAETEFVVPCKSSRHLSKDYVELWVNGKLWKSASKYFDPRIGFKINSKNAEDKIINQLTFKCVHKGYPPDTATFLIVLEKLAKTISNLFLKSLILGAYVGGQYTLSCILKLKGRGRIENKYQYQLQVTCPRCSQPTVVHKKIIANWYFDKVLNETIHKNVDVSPKKGQIKVLGRTPQEVNVQEGNSINLSAELAAFPDDLPGFNAKWIRKFIKPPKTVNETENLVSDNDHQIVSERMSGGHVNEKITIKNAANRHERHFVNSAPKVCLLNCMILCCSAIIGERLTILRAFDEIDVSEGAGTGDKIDFEQIVGTI</sequence>